<feature type="transmembrane region" description="Helical" evidence="9">
    <location>
        <begin position="205"/>
        <end position="227"/>
    </location>
</feature>
<name>K4LIB5_THEPS</name>
<dbReference type="GO" id="GO:0005886">
    <property type="term" value="C:plasma membrane"/>
    <property type="evidence" value="ECO:0007669"/>
    <property type="project" value="UniProtKB-SubCell"/>
</dbReference>
<keyword evidence="6 9" id="KW-1133">Transmembrane helix</keyword>
<dbReference type="STRING" id="1089553.Tph_c24610"/>
<evidence type="ECO:0000256" key="3">
    <source>
        <dbReference type="ARBA" id="ARBA00022449"/>
    </source>
</evidence>
<dbReference type="eggNOG" id="COG1757">
    <property type="taxonomic scope" value="Bacteria"/>
</dbReference>
<dbReference type="AlphaFoldDB" id="K4LIB5"/>
<dbReference type="Pfam" id="PF03553">
    <property type="entry name" value="Na_H_antiporter"/>
    <property type="match status" value="1"/>
</dbReference>
<comment type="subcellular location">
    <subcellularLocation>
        <location evidence="1">Cell membrane</location>
        <topology evidence="1">Multi-pass membrane protein</topology>
    </subcellularLocation>
</comment>
<dbReference type="PANTHER" id="PTHR33451">
    <property type="entry name" value="MALATE-2H(+)/NA(+)-LACTATE ANTIPORTER"/>
    <property type="match status" value="1"/>
</dbReference>
<dbReference type="InterPro" id="IPR052180">
    <property type="entry name" value="NhaC_Na-H+_Antiporter"/>
</dbReference>
<evidence type="ECO:0000256" key="9">
    <source>
        <dbReference type="SAM" id="Phobius"/>
    </source>
</evidence>
<feature type="transmembrane region" description="Helical" evidence="9">
    <location>
        <begin position="36"/>
        <end position="54"/>
    </location>
</feature>
<comment type="similarity">
    <text evidence="8">Belongs to the NhaC Na(+)/H(+) (TC 2.A.35) antiporter family.</text>
</comment>
<keyword evidence="2" id="KW-0813">Transport</keyword>
<reference evidence="11 12" key="1">
    <citation type="journal article" date="2012" name="BMC Genomics">
        <title>Genome-guided analysis of physiological and morphological traits of the fermentative acetate oxidizer Thermacetogenium phaeum.</title>
        <authorList>
            <person name="Oehler D."/>
            <person name="Poehlein A."/>
            <person name="Leimbach A."/>
            <person name="Muller N."/>
            <person name="Daniel R."/>
            <person name="Gottschalk G."/>
            <person name="Schink B."/>
        </authorList>
    </citation>
    <scope>NUCLEOTIDE SEQUENCE [LARGE SCALE GENOMIC DNA]</scope>
    <source>
        <strain evidence="12">ATCC BAA-254 / DSM 26808 / PB</strain>
    </source>
</reference>
<feature type="transmembrane region" description="Helical" evidence="9">
    <location>
        <begin position="12"/>
        <end position="30"/>
    </location>
</feature>
<evidence type="ECO:0000256" key="5">
    <source>
        <dbReference type="ARBA" id="ARBA00022692"/>
    </source>
</evidence>
<dbReference type="KEGG" id="tpz:Tph_c24610"/>
<sequence length="482" mass="50688">MDDRLEFRFNQFFGLIPFAIFIVITITLSFLKAADLNMMIAAGLIGLMVGMFFAKDKSKYWDVIVEGLGSKVGMIAVLIWLIVGIYGGVLKSGQIVEGLVWVSCKIGVTGAVFTVAAFIFSAIFAISTGTGFGTIATMGFIIYPAGVLLGCDPVVLGGAILSGAAFGDSLAPVSDTTIIAATSQEYKNKEGSAEIGATVKSRSKYALLAGLIAVILFAIFGGSTSAADVSSASSILEQYQNPMGLLLLIPTAVVIIMAIKGRGIYVSLTTGILLAILIGMAAGLFSFSDLIAIKDGAVVGAIPEGVSGMTTVCILLIIVVSMGNILVKSGCMQTTVDWLSEKVIKSPRGAELSIFSLVTVFGILIAAINTIANICVAPFVNAIGKENDLHPVRRADILSAAVCSFPFFVPYGGCILLLLGTMKTVSSTYTFVTPLDPSSLFFSVFYSWALWFVMLFACVSGWGRKFEGKGGQEVAELPTISK</sequence>
<feature type="domain" description="Na+/H+ antiporter NhaC-like C-terminal" evidence="10">
    <location>
        <begin position="16"/>
        <end position="183"/>
    </location>
</feature>
<keyword evidence="4" id="KW-1003">Cell membrane</keyword>
<evidence type="ECO:0000256" key="6">
    <source>
        <dbReference type="ARBA" id="ARBA00022989"/>
    </source>
</evidence>
<feature type="transmembrane region" description="Helical" evidence="9">
    <location>
        <begin position="239"/>
        <end position="259"/>
    </location>
</feature>
<accession>K4LIB5</accession>
<feature type="transmembrane region" description="Helical" evidence="9">
    <location>
        <begin position="63"/>
        <end position="86"/>
    </location>
</feature>
<dbReference type="GO" id="GO:0015297">
    <property type="term" value="F:antiporter activity"/>
    <property type="evidence" value="ECO:0007669"/>
    <property type="project" value="UniProtKB-KW"/>
</dbReference>
<evidence type="ECO:0000313" key="11">
    <source>
        <dbReference type="EMBL" id="AFV12638.1"/>
    </source>
</evidence>
<keyword evidence="5 9" id="KW-0812">Transmembrane</keyword>
<dbReference type="RefSeq" id="WP_015051500.1">
    <property type="nucleotide sequence ID" value="NC_018870.1"/>
</dbReference>
<evidence type="ECO:0000256" key="7">
    <source>
        <dbReference type="ARBA" id="ARBA00023136"/>
    </source>
</evidence>
<organism evidence="11 12">
    <name type="scientific">Thermacetogenium phaeum (strain ATCC BAA-254 / DSM 26808 / PB)</name>
    <dbReference type="NCBI Taxonomy" id="1089553"/>
    <lineage>
        <taxon>Bacteria</taxon>
        <taxon>Bacillati</taxon>
        <taxon>Bacillota</taxon>
        <taxon>Clostridia</taxon>
        <taxon>Thermoanaerobacterales</taxon>
        <taxon>Thermoanaerobacteraceae</taxon>
        <taxon>Thermacetogenium</taxon>
    </lineage>
</organism>
<dbReference type="HOGENOM" id="CLU_043525_1_0_9"/>
<evidence type="ECO:0000256" key="8">
    <source>
        <dbReference type="ARBA" id="ARBA00038435"/>
    </source>
</evidence>
<protein>
    <submittedName>
        <fullName evidence="11">Na+/H+ antiporter</fullName>
    </submittedName>
</protein>
<gene>
    <name evidence="11" type="ordered locus">Tph_c24610</name>
</gene>
<keyword evidence="3" id="KW-0050">Antiport</keyword>
<dbReference type="PANTHER" id="PTHR33451:SF3">
    <property type="entry name" value="MALATE-2H(+)_NA(+)-LACTATE ANTIPORTER"/>
    <property type="match status" value="1"/>
</dbReference>
<feature type="transmembrane region" description="Helical" evidence="9">
    <location>
        <begin position="106"/>
        <end position="128"/>
    </location>
</feature>
<keyword evidence="7 9" id="KW-0472">Membrane</keyword>
<feature type="transmembrane region" description="Helical" evidence="9">
    <location>
        <begin position="306"/>
        <end position="327"/>
    </location>
</feature>
<feature type="transmembrane region" description="Helical" evidence="9">
    <location>
        <begin position="397"/>
        <end position="420"/>
    </location>
</feature>
<feature type="transmembrane region" description="Helical" evidence="9">
    <location>
        <begin position="265"/>
        <end position="285"/>
    </location>
</feature>
<evidence type="ECO:0000256" key="4">
    <source>
        <dbReference type="ARBA" id="ARBA00022475"/>
    </source>
</evidence>
<evidence type="ECO:0000313" key="12">
    <source>
        <dbReference type="Proteomes" id="UP000000467"/>
    </source>
</evidence>
<evidence type="ECO:0000256" key="2">
    <source>
        <dbReference type="ARBA" id="ARBA00022448"/>
    </source>
</evidence>
<evidence type="ECO:0000256" key="1">
    <source>
        <dbReference type="ARBA" id="ARBA00004651"/>
    </source>
</evidence>
<dbReference type="EMBL" id="CP003732">
    <property type="protein sequence ID" value="AFV12638.1"/>
    <property type="molecule type" value="Genomic_DNA"/>
</dbReference>
<proteinExistence type="inferred from homology"/>
<dbReference type="OrthoDB" id="9790605at2"/>
<feature type="transmembrane region" description="Helical" evidence="9">
    <location>
        <begin position="440"/>
        <end position="462"/>
    </location>
</feature>
<feature type="transmembrane region" description="Helical" evidence="9">
    <location>
        <begin position="354"/>
        <end position="376"/>
    </location>
</feature>
<keyword evidence="12" id="KW-1185">Reference proteome</keyword>
<dbReference type="InterPro" id="IPR018461">
    <property type="entry name" value="Na/H_Antiport_NhaC-like_C"/>
</dbReference>
<dbReference type="Proteomes" id="UP000000467">
    <property type="component" value="Chromosome"/>
</dbReference>
<feature type="transmembrane region" description="Helical" evidence="9">
    <location>
        <begin position="140"/>
        <end position="166"/>
    </location>
</feature>
<evidence type="ECO:0000259" key="10">
    <source>
        <dbReference type="Pfam" id="PF03553"/>
    </source>
</evidence>